<proteinExistence type="predicted"/>
<accession>A0ABW1ZI19</accession>
<keyword evidence="2" id="KW-1185">Reference proteome</keyword>
<name>A0ABW1ZI19_9DEIO</name>
<dbReference type="RefSeq" id="WP_380054874.1">
    <property type="nucleotide sequence ID" value="NZ_JBHSWB010000001.1"/>
</dbReference>
<evidence type="ECO:0000313" key="1">
    <source>
        <dbReference type="EMBL" id="MFC6660059.1"/>
    </source>
</evidence>
<gene>
    <name evidence="1" type="ORF">ACFP90_06630</name>
</gene>
<sequence length="177" mass="19743">MSDQQTPAVATDTSLPKRPRFQVLLPQSAQVSPFTMVGDDEYTVAQDVAKMLKPGCYAKRHATNPFEWEVYRHFRGEDWAQGRRFKLVEAIVKPAPLLREDRLKRLLGEVLDAREWVEASSHLHRNQASGVLGALAGALGDAVRGAMPVLDDLDIQQMKGVRRREGPLPVPPLDHGD</sequence>
<dbReference type="EMBL" id="JBHSWB010000001">
    <property type="protein sequence ID" value="MFC6660059.1"/>
    <property type="molecule type" value="Genomic_DNA"/>
</dbReference>
<comment type="caution">
    <text evidence="1">The sequence shown here is derived from an EMBL/GenBank/DDBJ whole genome shotgun (WGS) entry which is preliminary data.</text>
</comment>
<reference evidence="2" key="1">
    <citation type="journal article" date="2019" name="Int. J. Syst. Evol. Microbiol.">
        <title>The Global Catalogue of Microorganisms (GCM) 10K type strain sequencing project: providing services to taxonomists for standard genome sequencing and annotation.</title>
        <authorList>
            <consortium name="The Broad Institute Genomics Platform"/>
            <consortium name="The Broad Institute Genome Sequencing Center for Infectious Disease"/>
            <person name="Wu L."/>
            <person name="Ma J."/>
        </authorList>
    </citation>
    <scope>NUCLEOTIDE SEQUENCE [LARGE SCALE GENOMIC DNA]</scope>
    <source>
        <strain evidence="2">CCUG 63830</strain>
    </source>
</reference>
<evidence type="ECO:0000313" key="2">
    <source>
        <dbReference type="Proteomes" id="UP001596317"/>
    </source>
</evidence>
<organism evidence="1 2">
    <name type="scientific">Deinococcus multiflagellatus</name>
    <dbReference type="NCBI Taxonomy" id="1656887"/>
    <lineage>
        <taxon>Bacteria</taxon>
        <taxon>Thermotogati</taxon>
        <taxon>Deinococcota</taxon>
        <taxon>Deinococci</taxon>
        <taxon>Deinococcales</taxon>
        <taxon>Deinococcaceae</taxon>
        <taxon>Deinococcus</taxon>
    </lineage>
</organism>
<dbReference type="Proteomes" id="UP001596317">
    <property type="component" value="Unassembled WGS sequence"/>
</dbReference>
<protein>
    <submittedName>
        <fullName evidence="1">Uncharacterized protein</fullName>
    </submittedName>
</protein>